<dbReference type="KEGG" id="ssub:CP968_30805"/>
<dbReference type="PANTHER" id="PTHR42847">
    <property type="entry name" value="ALKANESULFONATE MONOOXYGENASE"/>
    <property type="match status" value="1"/>
</dbReference>
<dbReference type="GO" id="GO:0016705">
    <property type="term" value="F:oxidoreductase activity, acting on paired donors, with incorporation or reduction of molecular oxygen"/>
    <property type="evidence" value="ECO:0007669"/>
    <property type="project" value="InterPro"/>
</dbReference>
<dbReference type="InterPro" id="IPR050172">
    <property type="entry name" value="SsuD_RutA_monooxygenase"/>
</dbReference>
<feature type="domain" description="Luciferase-like" evidence="5">
    <location>
        <begin position="18"/>
        <end position="332"/>
    </location>
</feature>
<protein>
    <submittedName>
        <fullName evidence="6">Alkanesulfonate monooxygenase</fullName>
    </submittedName>
    <submittedName>
        <fullName evidence="7">LLM class flavin-dependent oxidoreductase</fullName>
    </submittedName>
</protein>
<evidence type="ECO:0000313" key="7">
    <source>
        <dbReference type="EMBL" id="QEU82080.1"/>
    </source>
</evidence>
<gene>
    <name evidence="7" type="ORF">CP968_30805</name>
    <name evidence="6" type="ORF">GCM10010371_56630</name>
</gene>
<dbReference type="SUPFAM" id="SSF51679">
    <property type="entry name" value="Bacterial luciferase-like"/>
    <property type="match status" value="1"/>
</dbReference>
<dbReference type="EMBL" id="CP023701">
    <property type="protein sequence ID" value="QEU82080.1"/>
    <property type="molecule type" value="Genomic_DNA"/>
</dbReference>
<dbReference type="Pfam" id="PF00296">
    <property type="entry name" value="Bac_luciferase"/>
    <property type="match status" value="1"/>
</dbReference>
<evidence type="ECO:0000313" key="6">
    <source>
        <dbReference type="EMBL" id="GGZ89299.1"/>
    </source>
</evidence>
<dbReference type="AlphaFoldDB" id="A0A5P2UT83"/>
<dbReference type="EMBL" id="BMVX01000027">
    <property type="protein sequence ID" value="GGZ89299.1"/>
    <property type="molecule type" value="Genomic_DNA"/>
</dbReference>
<dbReference type="OrthoDB" id="9814695at2"/>
<proteinExistence type="predicted"/>
<dbReference type="Proteomes" id="UP000634660">
    <property type="component" value="Unassembled WGS sequence"/>
</dbReference>
<reference evidence="6" key="3">
    <citation type="submission" date="2020-09" db="EMBL/GenBank/DDBJ databases">
        <authorList>
            <person name="Sun Q."/>
            <person name="Ohkuma M."/>
        </authorList>
    </citation>
    <scope>NUCLEOTIDE SEQUENCE</scope>
    <source>
        <strain evidence="6">JCM 4834</strain>
    </source>
</reference>
<keyword evidence="4 6" id="KW-0503">Monooxygenase</keyword>
<sequence>MPVEFLGIAATNDGSETTPRSGAAFDKDYTLRLARAHEDYGWDRVLFAYGSGSPDPAPAAAYIAARLDRLQILLAHRPNVSYPTFAAKTFATLDQISDGRLTVHFITGGNDHEQAREGDILTKEERYARTREYIRIVKQAWTSHEPFDHEGQYYRFHDFVSDVRPVQQPRPGVSFGGSSAAAYAAGGAEADIYCLWGEPLERTAEQIEAVKDAARAAGRTDVPRIQVAFRPIIAPTEELAWEKAHRTVGAIRARRGSAGARRHESGVTVAAAPENTGSQRLLAIAEAGERYDRALWTPTAAATGGAGNSNALVGTPETVAQALLDYYDLGVDILSARGYDLLGDAVDFGRHVIPLVREEVAKRDAARAAATAADRATGSGAARAAHLAQQPLAAVRG</sequence>
<dbReference type="Gene3D" id="3.20.20.30">
    <property type="entry name" value="Luciferase-like domain"/>
    <property type="match status" value="1"/>
</dbReference>
<keyword evidence="2" id="KW-0288">FMN</keyword>
<reference evidence="6" key="1">
    <citation type="journal article" date="2014" name="Int. J. Syst. Evol. Microbiol.">
        <title>Complete genome sequence of Corynebacterium casei LMG S-19264T (=DSM 44701T), isolated from a smear-ripened cheese.</title>
        <authorList>
            <consortium name="US DOE Joint Genome Institute (JGI-PGF)"/>
            <person name="Walter F."/>
            <person name="Albersmeier A."/>
            <person name="Kalinowski J."/>
            <person name="Ruckert C."/>
        </authorList>
    </citation>
    <scope>NUCLEOTIDE SEQUENCE</scope>
    <source>
        <strain evidence="6">JCM 4834</strain>
    </source>
</reference>
<keyword evidence="1" id="KW-0285">Flavoprotein</keyword>
<evidence type="ECO:0000256" key="3">
    <source>
        <dbReference type="ARBA" id="ARBA00023002"/>
    </source>
</evidence>
<accession>A0A5P2UT83</accession>
<dbReference type="CDD" id="cd01094">
    <property type="entry name" value="Alkanesulfonate_monoxygenase"/>
    <property type="match status" value="1"/>
</dbReference>
<reference evidence="7 8" key="2">
    <citation type="submission" date="2017-09" db="EMBL/GenBank/DDBJ databases">
        <authorList>
            <person name="Lee N."/>
            <person name="Cho B.-K."/>
        </authorList>
    </citation>
    <scope>NUCLEOTIDE SEQUENCE [LARGE SCALE GENOMIC DNA]</scope>
    <source>
        <strain evidence="7 8">ATCC 27467</strain>
    </source>
</reference>
<dbReference type="RefSeq" id="WP_150521083.1">
    <property type="nucleotide sequence ID" value="NZ_BMVX01000027.1"/>
</dbReference>
<organism evidence="7 8">
    <name type="scientific">Streptomyces subrutilus</name>
    <dbReference type="NCBI Taxonomy" id="36818"/>
    <lineage>
        <taxon>Bacteria</taxon>
        <taxon>Bacillati</taxon>
        <taxon>Actinomycetota</taxon>
        <taxon>Actinomycetes</taxon>
        <taxon>Kitasatosporales</taxon>
        <taxon>Streptomycetaceae</taxon>
        <taxon>Streptomyces</taxon>
    </lineage>
</organism>
<evidence type="ECO:0000256" key="4">
    <source>
        <dbReference type="ARBA" id="ARBA00023033"/>
    </source>
</evidence>
<dbReference type="InterPro" id="IPR036661">
    <property type="entry name" value="Luciferase-like_sf"/>
</dbReference>
<dbReference type="Proteomes" id="UP000326831">
    <property type="component" value="Chromosome"/>
</dbReference>
<evidence type="ECO:0000259" key="5">
    <source>
        <dbReference type="Pfam" id="PF00296"/>
    </source>
</evidence>
<evidence type="ECO:0000313" key="8">
    <source>
        <dbReference type="Proteomes" id="UP000326831"/>
    </source>
</evidence>
<dbReference type="PANTHER" id="PTHR42847:SF4">
    <property type="entry name" value="ALKANESULFONATE MONOOXYGENASE-RELATED"/>
    <property type="match status" value="1"/>
</dbReference>
<keyword evidence="3" id="KW-0560">Oxidoreductase</keyword>
<name>A0A5P2UT83_9ACTN</name>
<evidence type="ECO:0000256" key="2">
    <source>
        <dbReference type="ARBA" id="ARBA00022643"/>
    </source>
</evidence>
<evidence type="ECO:0000256" key="1">
    <source>
        <dbReference type="ARBA" id="ARBA00022630"/>
    </source>
</evidence>
<dbReference type="GO" id="GO:0004497">
    <property type="term" value="F:monooxygenase activity"/>
    <property type="evidence" value="ECO:0007669"/>
    <property type="project" value="UniProtKB-KW"/>
</dbReference>
<dbReference type="InterPro" id="IPR011251">
    <property type="entry name" value="Luciferase-like_dom"/>
</dbReference>
<keyword evidence="8" id="KW-1185">Reference proteome</keyword>